<evidence type="ECO:0000313" key="3">
    <source>
        <dbReference type="Proteomes" id="UP000037755"/>
    </source>
</evidence>
<dbReference type="STRING" id="1202724.AM493_08025"/>
<dbReference type="AlphaFoldDB" id="A0A0M9VHW8"/>
<reference evidence="2 3" key="1">
    <citation type="submission" date="2015-08" db="EMBL/GenBank/DDBJ databases">
        <title>Whole genome sequence of Flavobacterium akiainvivens IK-1T, from decaying Wikstroemia oahuensis, an endemic Hawaiian shrub.</title>
        <authorList>
            <person name="Wan X."/>
            <person name="Hou S."/>
            <person name="Saito J."/>
            <person name="Donachie S."/>
        </authorList>
    </citation>
    <scope>NUCLEOTIDE SEQUENCE [LARGE SCALE GENOMIC DNA]</scope>
    <source>
        <strain evidence="2 3">IK-1</strain>
    </source>
</reference>
<protein>
    <submittedName>
        <fullName evidence="2">Uncharacterized protein</fullName>
    </submittedName>
</protein>
<accession>A0A0M9VHW8</accession>
<organism evidence="2 3">
    <name type="scientific">Flavobacterium akiainvivens</name>
    <dbReference type="NCBI Taxonomy" id="1202724"/>
    <lineage>
        <taxon>Bacteria</taxon>
        <taxon>Pseudomonadati</taxon>
        <taxon>Bacteroidota</taxon>
        <taxon>Flavobacteriia</taxon>
        <taxon>Flavobacteriales</taxon>
        <taxon>Flavobacteriaceae</taxon>
        <taxon>Flavobacterium</taxon>
    </lineage>
</organism>
<keyword evidence="3" id="KW-1185">Reference proteome</keyword>
<evidence type="ECO:0000313" key="2">
    <source>
        <dbReference type="EMBL" id="KOS05989.1"/>
    </source>
</evidence>
<feature type="transmembrane region" description="Helical" evidence="1">
    <location>
        <begin position="74"/>
        <end position="94"/>
    </location>
</feature>
<gene>
    <name evidence="2" type="ORF">AM493_08025</name>
</gene>
<keyword evidence="1" id="KW-0812">Transmembrane</keyword>
<keyword evidence="1" id="KW-0472">Membrane</keyword>
<proteinExistence type="predicted"/>
<dbReference type="RefSeq" id="WP_054407416.1">
    <property type="nucleotide sequence ID" value="NZ_FOYA01000007.1"/>
</dbReference>
<feature type="transmembrane region" description="Helical" evidence="1">
    <location>
        <begin position="41"/>
        <end position="62"/>
    </location>
</feature>
<dbReference type="Proteomes" id="UP000037755">
    <property type="component" value="Unassembled WGS sequence"/>
</dbReference>
<evidence type="ECO:0000256" key="1">
    <source>
        <dbReference type="SAM" id="Phobius"/>
    </source>
</evidence>
<name>A0A0M9VHW8_9FLAO</name>
<keyword evidence="1" id="KW-1133">Transmembrane helix</keyword>
<comment type="caution">
    <text evidence="2">The sequence shown here is derived from an EMBL/GenBank/DDBJ whole genome shotgun (WGS) entry which is preliminary data.</text>
</comment>
<dbReference type="EMBL" id="LIYD01000005">
    <property type="protein sequence ID" value="KOS05989.1"/>
    <property type="molecule type" value="Genomic_DNA"/>
</dbReference>
<dbReference type="PATRIC" id="fig|1202724.3.peg.1667"/>
<sequence>MAKQTVLLWLPILLWALTLVYNTYLFVNLLDMPSVYYAECFAFNGFVSILFINIVVFTWLLILASADAKLRRKLLMRCLLILTNLPIVWVYILLLKHFTNY</sequence>